<dbReference type="GO" id="GO:0003735">
    <property type="term" value="F:structural constituent of ribosome"/>
    <property type="evidence" value="ECO:0007669"/>
    <property type="project" value="InterPro"/>
</dbReference>
<comment type="similarity">
    <text evidence="1 4">Belongs to the universal ribosomal protein uL15 family.</text>
</comment>
<accession>A0A0H4T1Z6</accession>
<dbReference type="PANTHER" id="PTHR12934:SF11">
    <property type="entry name" value="LARGE RIBOSOMAL SUBUNIT PROTEIN UL15M"/>
    <property type="match status" value="1"/>
</dbReference>
<comment type="function">
    <text evidence="4">Binds to the 23S rRNA.</text>
</comment>
<proteinExistence type="inferred from homology"/>
<evidence type="ECO:0000256" key="2">
    <source>
        <dbReference type="ARBA" id="ARBA00022980"/>
    </source>
</evidence>
<feature type="domain" description="Large ribosomal subunit protein uL15/eL18" evidence="6">
    <location>
        <begin position="76"/>
        <end position="145"/>
    </location>
</feature>
<dbReference type="InterPro" id="IPR030878">
    <property type="entry name" value="Ribosomal_uL15"/>
</dbReference>
<dbReference type="EMBL" id="KT006974">
    <property type="protein sequence ID" value="AKQ01673.1"/>
    <property type="molecule type" value="Genomic_DNA"/>
</dbReference>
<gene>
    <name evidence="4 7" type="primary">rplO</name>
</gene>
<dbReference type="GO" id="GO:0006412">
    <property type="term" value="P:translation"/>
    <property type="evidence" value="ECO:0007669"/>
    <property type="project" value="UniProtKB-UniRule"/>
</dbReference>
<comment type="subunit">
    <text evidence="4">Part of the 50S ribosomal subunit.</text>
</comment>
<evidence type="ECO:0000256" key="4">
    <source>
        <dbReference type="HAMAP-Rule" id="MF_01341"/>
    </source>
</evidence>
<evidence type="ECO:0000256" key="1">
    <source>
        <dbReference type="ARBA" id="ARBA00007320"/>
    </source>
</evidence>
<dbReference type="HAMAP" id="MF_01341">
    <property type="entry name" value="Ribosomal_uL15"/>
    <property type="match status" value="1"/>
</dbReference>
<name>A0A0H4T1Z6_9BACT</name>
<dbReference type="InterPro" id="IPR005749">
    <property type="entry name" value="Ribosomal_uL15_bac-type"/>
</dbReference>
<evidence type="ECO:0000313" key="7">
    <source>
        <dbReference type="EMBL" id="AKQ01673.1"/>
    </source>
</evidence>
<sequence length="150" mass="16118">MVNLNNLSKTSKGKKKRLGQGLGSGKGKTGGRGTKGQKSRGKIPLSQGLAGVQFVRRLPLFRGKGRNKRVNSKPLIINLKDLESVPKNTVVDVNFLFEKRFVKKDLALVYGVKLLGDGQVKVPLQINIPTSKSAAKKIISAGGKVLSSKV</sequence>
<dbReference type="InterPro" id="IPR021131">
    <property type="entry name" value="Ribosomal_uL15/eL18"/>
</dbReference>
<reference evidence="7" key="1">
    <citation type="journal article" date="2015" name="ISME J.">
        <title>Aquifer environment selects for microbial species cohorts in sediment and groundwater.</title>
        <authorList>
            <person name="Hug L.A."/>
            <person name="Thomas B.C."/>
            <person name="Brown C.T."/>
            <person name="Frischkorn K.R."/>
            <person name="Williams K.H."/>
            <person name="Tringe S.G."/>
            <person name="Banfield J.F."/>
        </authorList>
    </citation>
    <scope>NUCLEOTIDE SEQUENCE</scope>
</reference>
<evidence type="ECO:0000259" key="6">
    <source>
        <dbReference type="Pfam" id="PF00828"/>
    </source>
</evidence>
<evidence type="ECO:0000256" key="3">
    <source>
        <dbReference type="ARBA" id="ARBA00023274"/>
    </source>
</evidence>
<dbReference type="GO" id="GO:0015934">
    <property type="term" value="C:large ribosomal subunit"/>
    <property type="evidence" value="ECO:0007669"/>
    <property type="project" value="InterPro"/>
</dbReference>
<feature type="compositionally biased region" description="Gly residues" evidence="5">
    <location>
        <begin position="20"/>
        <end position="34"/>
    </location>
</feature>
<dbReference type="NCBIfam" id="TIGR01071">
    <property type="entry name" value="rplO_bact"/>
    <property type="match status" value="1"/>
</dbReference>
<dbReference type="Gene3D" id="3.100.10.10">
    <property type="match status" value="1"/>
</dbReference>
<dbReference type="SUPFAM" id="SSF52080">
    <property type="entry name" value="Ribosomal proteins L15p and L18e"/>
    <property type="match status" value="1"/>
</dbReference>
<dbReference type="GO" id="GO:0019843">
    <property type="term" value="F:rRNA binding"/>
    <property type="evidence" value="ECO:0007669"/>
    <property type="project" value="UniProtKB-UniRule"/>
</dbReference>
<keyword evidence="2 4" id="KW-0689">Ribosomal protein</keyword>
<keyword evidence="4" id="KW-0699">rRNA-binding</keyword>
<dbReference type="AlphaFoldDB" id="A0A0H4T1Z6"/>
<feature type="compositionally biased region" description="Polar residues" evidence="5">
    <location>
        <begin position="1"/>
        <end position="10"/>
    </location>
</feature>
<protein>
    <recommendedName>
        <fullName evidence="4">Large ribosomal subunit protein uL15</fullName>
    </recommendedName>
</protein>
<evidence type="ECO:0000256" key="5">
    <source>
        <dbReference type="SAM" id="MobiDB-lite"/>
    </source>
</evidence>
<keyword evidence="3 4" id="KW-0687">Ribonucleoprotein</keyword>
<feature type="region of interest" description="Disordered" evidence="5">
    <location>
        <begin position="1"/>
        <end position="43"/>
    </location>
</feature>
<keyword evidence="4" id="KW-0694">RNA-binding</keyword>
<organism evidence="7">
    <name type="scientific">uncultured Microgenomates bacterium Rifle_16ft_4_minimus_22956</name>
    <dbReference type="NCBI Taxonomy" id="1665109"/>
    <lineage>
        <taxon>Bacteria</taxon>
        <taxon>Candidatus Microgenomatota</taxon>
        <taxon>environmental samples</taxon>
    </lineage>
</organism>
<dbReference type="PANTHER" id="PTHR12934">
    <property type="entry name" value="50S RIBOSOMAL PROTEIN L15"/>
    <property type="match status" value="1"/>
</dbReference>
<dbReference type="Pfam" id="PF00828">
    <property type="entry name" value="Ribosomal_L27A"/>
    <property type="match status" value="1"/>
</dbReference>
<dbReference type="InterPro" id="IPR036227">
    <property type="entry name" value="Ribosomal_uL15/eL18_sf"/>
</dbReference>